<dbReference type="CDD" id="cd07023">
    <property type="entry name" value="S49_Sppa_N_C"/>
    <property type="match status" value="1"/>
</dbReference>
<dbReference type="InterPro" id="IPR047272">
    <property type="entry name" value="S49_SppA_C"/>
</dbReference>
<dbReference type="GO" id="GO:0006508">
    <property type="term" value="P:proteolysis"/>
    <property type="evidence" value="ECO:0007669"/>
    <property type="project" value="UniProtKB-KW"/>
</dbReference>
<dbReference type="Pfam" id="PF01343">
    <property type="entry name" value="Peptidase_S49"/>
    <property type="match status" value="1"/>
</dbReference>
<protein>
    <submittedName>
        <fullName evidence="6">Signal peptide peptidase SppA</fullName>
    </submittedName>
</protein>
<dbReference type="InterPro" id="IPR004635">
    <property type="entry name" value="Pept_S49_SppA"/>
</dbReference>
<dbReference type="GO" id="GO:0008236">
    <property type="term" value="F:serine-type peptidase activity"/>
    <property type="evidence" value="ECO:0007669"/>
    <property type="project" value="UniProtKB-KW"/>
</dbReference>
<dbReference type="InterPro" id="IPR029045">
    <property type="entry name" value="ClpP/crotonase-like_dom_sf"/>
</dbReference>
<gene>
    <name evidence="6" type="primary">sppA</name>
    <name evidence="6" type="ORF">ENS41_08240</name>
</gene>
<keyword evidence="2" id="KW-0645">Protease</keyword>
<dbReference type="SUPFAM" id="SSF52096">
    <property type="entry name" value="ClpP/crotonase"/>
    <property type="match status" value="1"/>
</dbReference>
<dbReference type="NCBIfam" id="TIGR00706">
    <property type="entry name" value="SppA_dom"/>
    <property type="match status" value="1"/>
</dbReference>
<evidence type="ECO:0000256" key="2">
    <source>
        <dbReference type="ARBA" id="ARBA00022670"/>
    </source>
</evidence>
<comment type="similarity">
    <text evidence="1">Belongs to the peptidase S49 family.</text>
</comment>
<evidence type="ECO:0000313" key="6">
    <source>
        <dbReference type="EMBL" id="HGK28914.1"/>
    </source>
</evidence>
<evidence type="ECO:0000256" key="3">
    <source>
        <dbReference type="ARBA" id="ARBA00022801"/>
    </source>
</evidence>
<evidence type="ECO:0000256" key="4">
    <source>
        <dbReference type="ARBA" id="ARBA00022825"/>
    </source>
</evidence>
<accession>A0A7C4GB37</accession>
<keyword evidence="4" id="KW-0720">Serine protease</keyword>
<proteinExistence type="inferred from homology"/>
<dbReference type="PANTHER" id="PTHR42987">
    <property type="entry name" value="PEPTIDASE S49"/>
    <property type="match status" value="1"/>
</dbReference>
<evidence type="ECO:0000259" key="5">
    <source>
        <dbReference type="Pfam" id="PF01343"/>
    </source>
</evidence>
<dbReference type="PANTHER" id="PTHR42987:SF7">
    <property type="entry name" value="SIGNAL PEPTIDE PEPTIDASE SPPA-RELATED"/>
    <property type="match status" value="1"/>
</dbReference>
<keyword evidence="3" id="KW-0378">Hydrolase</keyword>
<name>A0A7C4GB37_UNCW3</name>
<dbReference type="Gene3D" id="3.90.226.10">
    <property type="entry name" value="2-enoyl-CoA Hydratase, Chain A, domain 1"/>
    <property type="match status" value="1"/>
</dbReference>
<dbReference type="AlphaFoldDB" id="A0A7C4GB37"/>
<organism evidence="6">
    <name type="scientific">candidate division WOR-3 bacterium</name>
    <dbReference type="NCBI Taxonomy" id="2052148"/>
    <lineage>
        <taxon>Bacteria</taxon>
        <taxon>Bacteria division WOR-3</taxon>
    </lineage>
</organism>
<sequence length="287" mass="30646">MVLILVFGGLAVVVAGGLVAAVFVAALQDEGEGGLGSPALGYITIEGTISDSRETVRDIRQLSRNSAVRGLLVRVDSPGGVVTPAHEIYTELKRVRESGKPVVVSMGTVAASGGYYVSAPADMIVANPGTLTGSIGVIMELPILRGLLDKLGMRVEVVKSREHKDIGSPFRDMTPGDRALLQGVVADVYEQFVAVVSQEREIPLDSVRRFADGRILTGRQALALGLVDTLGTLEDAKLIAAEICGIKGEPRLVKPAPKLNVWLRRLMDGMSEKLLGVPQIPRLSYRW</sequence>
<dbReference type="EMBL" id="DSUT01000175">
    <property type="protein sequence ID" value="HGK28914.1"/>
    <property type="molecule type" value="Genomic_DNA"/>
</dbReference>
<dbReference type="InterPro" id="IPR002142">
    <property type="entry name" value="Peptidase_S49"/>
</dbReference>
<feature type="domain" description="Peptidase S49" evidence="5">
    <location>
        <begin position="96"/>
        <end position="242"/>
    </location>
</feature>
<reference evidence="6" key="1">
    <citation type="journal article" date="2020" name="mSystems">
        <title>Genome- and Community-Level Interaction Insights into Carbon Utilization and Element Cycling Functions of Hydrothermarchaeota in Hydrothermal Sediment.</title>
        <authorList>
            <person name="Zhou Z."/>
            <person name="Liu Y."/>
            <person name="Xu W."/>
            <person name="Pan J."/>
            <person name="Luo Z.H."/>
            <person name="Li M."/>
        </authorList>
    </citation>
    <scope>NUCLEOTIDE SEQUENCE [LARGE SCALE GENOMIC DNA]</scope>
    <source>
        <strain evidence="6">SpSt-488</strain>
    </source>
</reference>
<evidence type="ECO:0000256" key="1">
    <source>
        <dbReference type="ARBA" id="ARBA00008683"/>
    </source>
</evidence>
<comment type="caution">
    <text evidence="6">The sequence shown here is derived from an EMBL/GenBank/DDBJ whole genome shotgun (WGS) entry which is preliminary data.</text>
</comment>